<feature type="domain" description="S1 motif" evidence="5">
    <location>
        <begin position="82"/>
        <end position="165"/>
    </location>
</feature>
<evidence type="ECO:0000256" key="4">
    <source>
        <dbReference type="HAMAP-Rule" id="MF_00865"/>
    </source>
</evidence>
<comment type="subcellular location">
    <subcellularLocation>
        <location evidence="4">Cytoplasm</location>
    </subcellularLocation>
</comment>
<proteinExistence type="inferred from homology"/>
<dbReference type="PROSITE" id="PS50126">
    <property type="entry name" value="S1"/>
    <property type="match status" value="1"/>
</dbReference>
<name>A0A7J3QCU5_9CREN</name>
<dbReference type="Pfam" id="PF03876">
    <property type="entry name" value="SHS2_Rpb7-N"/>
    <property type="match status" value="1"/>
</dbReference>
<evidence type="ECO:0000256" key="3">
    <source>
        <dbReference type="ARBA" id="ARBA00023163"/>
    </source>
</evidence>
<dbReference type="PANTHER" id="PTHR12709">
    <property type="entry name" value="DNA-DIRECTED RNA POLYMERASE II, III"/>
    <property type="match status" value="1"/>
</dbReference>
<comment type="function">
    <text evidence="4">DNA-dependent RNA polymerase (RNAP) catalyzes the transcription of DNA into RNA using the four ribonucleoside triphosphates as substrates.</text>
</comment>
<dbReference type="Gene3D" id="3.30.1490.120">
    <property type="entry name" value="RNA polymerase Rpb7-like, N-terminal domain"/>
    <property type="match status" value="1"/>
</dbReference>
<dbReference type="InterPro" id="IPR045113">
    <property type="entry name" value="Rpb7-like"/>
</dbReference>
<dbReference type="SUPFAM" id="SSF50249">
    <property type="entry name" value="Nucleic acid-binding proteins"/>
    <property type="match status" value="1"/>
</dbReference>
<sequence length="179" mass="20320">MFRIYRLRDIVRIDPAKIDKVLEETAFEEIRKKYEGLRDKNLGIVIAITNIKVDPMGIIPLGDGAPHYRVEFDALTYVPIINEIIEGPVEVLGRMGLTVRIGPIEGFIHISQVADDEVSYDPARNMVICKNSKRFISQGDIVRARITSISLGSSQRPPRVSMTMRQPYLGKIEWITKPK</sequence>
<dbReference type="HAMAP" id="MF_00865">
    <property type="entry name" value="RNApol_arch_Rpo7"/>
    <property type="match status" value="1"/>
</dbReference>
<reference evidence="6" key="1">
    <citation type="journal article" date="2020" name="mSystems">
        <title>Genome- and Community-Level Interaction Insights into Carbon Utilization and Element Cycling Functions of Hydrothermarchaeota in Hydrothermal Sediment.</title>
        <authorList>
            <person name="Zhou Z."/>
            <person name="Liu Y."/>
            <person name="Xu W."/>
            <person name="Pan J."/>
            <person name="Luo Z.H."/>
            <person name="Li M."/>
        </authorList>
    </citation>
    <scope>NUCLEOTIDE SEQUENCE [LARGE SCALE GENOMIC DNA]</scope>
    <source>
        <strain evidence="6">SpSt-721</strain>
    </source>
</reference>
<dbReference type="GO" id="GO:0003677">
    <property type="term" value="F:DNA binding"/>
    <property type="evidence" value="ECO:0007669"/>
    <property type="project" value="InterPro"/>
</dbReference>
<dbReference type="SUPFAM" id="SSF88798">
    <property type="entry name" value="N-terminal, heterodimerisation domain of RBP7 (RpoE)"/>
    <property type="match status" value="1"/>
</dbReference>
<evidence type="ECO:0000259" key="5">
    <source>
        <dbReference type="PROSITE" id="PS50126"/>
    </source>
</evidence>
<dbReference type="InterPro" id="IPR012340">
    <property type="entry name" value="NA-bd_OB-fold"/>
</dbReference>
<dbReference type="EC" id="2.7.7.6" evidence="4"/>
<keyword evidence="4" id="KW-0963">Cytoplasm</keyword>
<dbReference type="InterPro" id="IPR003029">
    <property type="entry name" value="S1_domain"/>
</dbReference>
<dbReference type="AlphaFoldDB" id="A0A7J3QCU5"/>
<dbReference type="CDD" id="cd04460">
    <property type="entry name" value="S1_RpoE"/>
    <property type="match status" value="1"/>
</dbReference>
<dbReference type="EMBL" id="DTET01000037">
    <property type="protein sequence ID" value="HGV66325.1"/>
    <property type="molecule type" value="Genomic_DNA"/>
</dbReference>
<organism evidence="6">
    <name type="scientific">Ignisphaera aggregans</name>
    <dbReference type="NCBI Taxonomy" id="334771"/>
    <lineage>
        <taxon>Archaea</taxon>
        <taxon>Thermoproteota</taxon>
        <taxon>Thermoprotei</taxon>
        <taxon>Desulfurococcales</taxon>
        <taxon>Desulfurococcaceae</taxon>
        <taxon>Ignisphaera</taxon>
    </lineage>
</organism>
<dbReference type="SMART" id="SM00316">
    <property type="entry name" value="S1"/>
    <property type="match status" value="1"/>
</dbReference>
<dbReference type="InterPro" id="IPR046399">
    <property type="entry name" value="RNApol_Rpo7"/>
</dbReference>
<dbReference type="GO" id="GO:0003899">
    <property type="term" value="F:DNA-directed RNA polymerase activity"/>
    <property type="evidence" value="ECO:0007669"/>
    <property type="project" value="UniProtKB-UniRule"/>
</dbReference>
<evidence type="ECO:0000313" key="6">
    <source>
        <dbReference type="EMBL" id="HGV66325.1"/>
    </source>
</evidence>
<keyword evidence="2 4" id="KW-0240">DNA-directed RNA polymerase</keyword>
<keyword evidence="4 6" id="KW-0548">Nucleotidyltransferase</keyword>
<dbReference type="GO" id="GO:0005737">
    <property type="term" value="C:cytoplasm"/>
    <property type="evidence" value="ECO:0007669"/>
    <property type="project" value="UniProtKB-SubCell"/>
</dbReference>
<dbReference type="InterPro" id="IPR005576">
    <property type="entry name" value="Rpb7-like_N"/>
</dbReference>
<dbReference type="NCBIfam" id="NF006333">
    <property type="entry name" value="PRK08563.1"/>
    <property type="match status" value="1"/>
</dbReference>
<comment type="subunit">
    <text evidence="4">Part of the RNA polymerase complex. Forms a stalk with Rpo4 that extends from the main structure.</text>
</comment>
<comment type="caution">
    <text evidence="6">The sequence shown here is derived from an EMBL/GenBank/DDBJ whole genome shotgun (WGS) entry which is preliminary data.</text>
</comment>
<comment type="similarity">
    <text evidence="1 4">Belongs to the eukaryotic RPB7/RPC8 RNA polymerase subunit family.</text>
</comment>
<dbReference type="GO" id="GO:0000428">
    <property type="term" value="C:DNA-directed RNA polymerase complex"/>
    <property type="evidence" value="ECO:0007669"/>
    <property type="project" value="UniProtKB-KW"/>
</dbReference>
<keyword evidence="4 6" id="KW-0808">Transferase</keyword>
<keyword evidence="3 4" id="KW-0804">Transcription</keyword>
<dbReference type="NCBIfam" id="TIGR00448">
    <property type="entry name" value="rpoE"/>
    <property type="match status" value="1"/>
</dbReference>
<dbReference type="GO" id="GO:0006352">
    <property type="term" value="P:DNA-templated transcription initiation"/>
    <property type="evidence" value="ECO:0007669"/>
    <property type="project" value="InterPro"/>
</dbReference>
<dbReference type="Gene3D" id="2.40.50.140">
    <property type="entry name" value="Nucleic acid-binding proteins"/>
    <property type="match status" value="1"/>
</dbReference>
<accession>A0A7J3QCU5</accession>
<comment type="catalytic activity">
    <reaction evidence="4">
        <text>RNA(n) + a ribonucleoside 5'-triphosphate = RNA(n+1) + diphosphate</text>
        <dbReference type="Rhea" id="RHEA:21248"/>
        <dbReference type="Rhea" id="RHEA-COMP:14527"/>
        <dbReference type="Rhea" id="RHEA-COMP:17342"/>
        <dbReference type="ChEBI" id="CHEBI:33019"/>
        <dbReference type="ChEBI" id="CHEBI:61557"/>
        <dbReference type="ChEBI" id="CHEBI:140395"/>
        <dbReference type="EC" id="2.7.7.6"/>
    </reaction>
</comment>
<gene>
    <name evidence="4" type="primary">rpo7</name>
    <name evidence="4" type="synonym">rpoE</name>
    <name evidence="6" type="ORF">ENV02_00710</name>
</gene>
<evidence type="ECO:0000256" key="1">
    <source>
        <dbReference type="ARBA" id="ARBA00009307"/>
    </source>
</evidence>
<dbReference type="PANTHER" id="PTHR12709:SF4">
    <property type="entry name" value="DNA-DIRECTED RNA POLYMERASE II SUBUNIT RPB7"/>
    <property type="match status" value="1"/>
</dbReference>
<dbReference type="Pfam" id="PF00575">
    <property type="entry name" value="S1"/>
    <property type="match status" value="1"/>
</dbReference>
<comment type="domain">
    <text evidence="4">Forms 2 domains with an elongated structure; Rpo4 packs into the hinge region between the 2 domains.</text>
</comment>
<dbReference type="InterPro" id="IPR004519">
    <property type="entry name" value="RNAP_E/RPC8"/>
</dbReference>
<dbReference type="InterPro" id="IPR036898">
    <property type="entry name" value="RNA_pol_Rpb7-like_N_sf"/>
</dbReference>
<protein>
    <recommendedName>
        <fullName evidence="4">DNA-directed RNA polymerase subunit Rpo7</fullName>
        <ecNumber evidence="4">2.7.7.6</ecNumber>
    </recommendedName>
    <alternativeName>
        <fullName evidence="4">DNA-directed RNA polymerase subunit E</fullName>
    </alternativeName>
</protein>
<evidence type="ECO:0000256" key="2">
    <source>
        <dbReference type="ARBA" id="ARBA00022478"/>
    </source>
</evidence>